<feature type="domain" description="OmpA-like" evidence="5">
    <location>
        <begin position="416"/>
        <end position="531"/>
    </location>
</feature>
<dbReference type="InterPro" id="IPR011659">
    <property type="entry name" value="WD40"/>
</dbReference>
<dbReference type="SUPFAM" id="SSF82171">
    <property type="entry name" value="DPP6 N-terminal domain-like"/>
    <property type="match status" value="1"/>
</dbReference>
<protein>
    <submittedName>
        <fullName evidence="6">Outer membrane protein OmpA</fullName>
    </submittedName>
</protein>
<dbReference type="PROSITE" id="PS51123">
    <property type="entry name" value="OMPA_2"/>
    <property type="match status" value="1"/>
</dbReference>
<gene>
    <name evidence="6" type="ORF">SAMN05661096_02612</name>
</gene>
<sequence>MFFIQTFKIHFSLRTFISVIILFLPFLATAQEKVTTEGVPGAINSTSQDVRPIISDDGKKLYLNRRFHPENIKGNKDFQDVWVSQLDSRGIWSKPKNLGTDYNDKRPNDLVRASKNDDSLIFVNTKYRGVNSELALFTKGSTNPKNFPIDGFYNNNPYVDYDYNFKHQVILMAVERKDSEGDQDLYYSVYQESSKRFSTPMNIGKVINSDKADFAPFLTNDGNTLFFASYGHGGRGAADLYMSHRTGDGWDKWTEPQNLGNVINTKFEETFVSIDPSFDYLYYDSYPPGAGNRNIWRATLSTEIKDQIIAARDRTKQKVKIEQEVIREPQPEKVIAENTTANEVDTNEKIVTDSLQETAFINENEAVAYDPKPDPVTIDQEMDYAKEQERNNQGFLSQLGAKLGLGEEEEIELIEAGTKGKKINRNIYFRFNSDKLQGKFSVLLDMISEELEKNPQVKILLEGHTDAIGGEDINIDLSCNRADNIKEALIARGVNQYRIEISCEGKERPIATNDDEFEGRELNRRVEFYLF</sequence>
<evidence type="ECO:0000313" key="6">
    <source>
        <dbReference type="EMBL" id="SMG39240.1"/>
    </source>
</evidence>
<proteinExistence type="predicted"/>
<evidence type="ECO:0000313" key="7">
    <source>
        <dbReference type="Proteomes" id="UP000193804"/>
    </source>
</evidence>
<dbReference type="InterPro" id="IPR006664">
    <property type="entry name" value="OMP_bac"/>
</dbReference>
<dbReference type="PANTHER" id="PTHR30329:SF21">
    <property type="entry name" value="LIPOPROTEIN YIAD-RELATED"/>
    <property type="match status" value="1"/>
</dbReference>
<evidence type="ECO:0000256" key="1">
    <source>
        <dbReference type="ARBA" id="ARBA00004442"/>
    </source>
</evidence>
<reference evidence="7" key="1">
    <citation type="submission" date="2017-04" db="EMBL/GenBank/DDBJ databases">
        <authorList>
            <person name="Varghese N."/>
            <person name="Submissions S."/>
        </authorList>
    </citation>
    <scope>NUCLEOTIDE SEQUENCE [LARGE SCALE GENOMIC DNA]</scope>
    <source>
        <strain evidence="7">DSM 4125</strain>
    </source>
</reference>
<dbReference type="AlphaFoldDB" id="A0A1X7KEC4"/>
<evidence type="ECO:0000259" key="5">
    <source>
        <dbReference type="PROSITE" id="PS51123"/>
    </source>
</evidence>
<keyword evidence="7" id="KW-1185">Reference proteome</keyword>
<evidence type="ECO:0000256" key="3">
    <source>
        <dbReference type="ARBA" id="ARBA00023237"/>
    </source>
</evidence>
<dbReference type="InterPro" id="IPR036737">
    <property type="entry name" value="OmpA-like_sf"/>
</dbReference>
<dbReference type="Pfam" id="PF00691">
    <property type="entry name" value="OmpA"/>
    <property type="match status" value="1"/>
</dbReference>
<evidence type="ECO:0000256" key="2">
    <source>
        <dbReference type="ARBA" id="ARBA00023136"/>
    </source>
</evidence>
<dbReference type="SUPFAM" id="SSF103088">
    <property type="entry name" value="OmpA-like"/>
    <property type="match status" value="1"/>
</dbReference>
<keyword evidence="3" id="KW-0998">Cell outer membrane</keyword>
<organism evidence="6 7">
    <name type="scientific">Marivirga sericea</name>
    <dbReference type="NCBI Taxonomy" id="1028"/>
    <lineage>
        <taxon>Bacteria</taxon>
        <taxon>Pseudomonadati</taxon>
        <taxon>Bacteroidota</taxon>
        <taxon>Cytophagia</taxon>
        <taxon>Cytophagales</taxon>
        <taxon>Marivirgaceae</taxon>
        <taxon>Marivirga</taxon>
    </lineage>
</organism>
<dbReference type="GO" id="GO:0009279">
    <property type="term" value="C:cell outer membrane"/>
    <property type="evidence" value="ECO:0007669"/>
    <property type="project" value="UniProtKB-SubCell"/>
</dbReference>
<dbReference type="Proteomes" id="UP000193804">
    <property type="component" value="Unassembled WGS sequence"/>
</dbReference>
<name>A0A1X7KEC4_9BACT</name>
<evidence type="ECO:0000256" key="4">
    <source>
        <dbReference type="PROSITE-ProRule" id="PRU00473"/>
    </source>
</evidence>
<dbReference type="PANTHER" id="PTHR30329">
    <property type="entry name" value="STATOR ELEMENT OF FLAGELLAR MOTOR COMPLEX"/>
    <property type="match status" value="1"/>
</dbReference>
<dbReference type="STRING" id="1028.SAMN05661096_02612"/>
<dbReference type="EMBL" id="FXAW01000005">
    <property type="protein sequence ID" value="SMG39240.1"/>
    <property type="molecule type" value="Genomic_DNA"/>
</dbReference>
<dbReference type="InterPro" id="IPR006665">
    <property type="entry name" value="OmpA-like"/>
</dbReference>
<dbReference type="InterPro" id="IPR050330">
    <property type="entry name" value="Bact_OuterMem_StrucFunc"/>
</dbReference>
<keyword evidence="2 4" id="KW-0472">Membrane</keyword>
<accession>A0A1X7KEC4</accession>
<dbReference type="CDD" id="cd07185">
    <property type="entry name" value="OmpA_C-like"/>
    <property type="match status" value="1"/>
</dbReference>
<dbReference type="Pfam" id="PF07676">
    <property type="entry name" value="PD40"/>
    <property type="match status" value="1"/>
</dbReference>
<comment type="subcellular location">
    <subcellularLocation>
        <location evidence="1">Cell outer membrane</location>
    </subcellularLocation>
</comment>
<dbReference type="Gene3D" id="3.30.1330.60">
    <property type="entry name" value="OmpA-like domain"/>
    <property type="match status" value="1"/>
</dbReference>
<dbReference type="PRINTS" id="PR01021">
    <property type="entry name" value="OMPADOMAIN"/>
</dbReference>